<comment type="catalytic activity">
    <reaction evidence="14 15">
        <text>ATP + H2O = ADP + phosphate + H(+)</text>
        <dbReference type="Rhea" id="RHEA:13065"/>
        <dbReference type="ChEBI" id="CHEBI:15377"/>
        <dbReference type="ChEBI" id="CHEBI:15378"/>
        <dbReference type="ChEBI" id="CHEBI:30616"/>
        <dbReference type="ChEBI" id="CHEBI:43474"/>
        <dbReference type="ChEBI" id="CHEBI:456216"/>
        <dbReference type="EC" id="5.6.2.4"/>
    </reaction>
</comment>
<dbReference type="SMART" id="SM00490">
    <property type="entry name" value="HELICc"/>
    <property type="match status" value="1"/>
</dbReference>
<evidence type="ECO:0000256" key="6">
    <source>
        <dbReference type="ARBA" id="ARBA00022806"/>
    </source>
</evidence>
<evidence type="ECO:0000256" key="4">
    <source>
        <dbReference type="ARBA" id="ARBA00022763"/>
    </source>
</evidence>
<evidence type="ECO:0000256" key="9">
    <source>
        <dbReference type="ARBA" id="ARBA00023172"/>
    </source>
</evidence>
<dbReference type="GO" id="GO:0006281">
    <property type="term" value="P:DNA repair"/>
    <property type="evidence" value="ECO:0007669"/>
    <property type="project" value="UniProtKB-UniRule"/>
</dbReference>
<keyword evidence="9 15" id="KW-0233">DNA recombination</keyword>
<evidence type="ECO:0000256" key="7">
    <source>
        <dbReference type="ARBA" id="ARBA00022840"/>
    </source>
</evidence>
<feature type="domain" description="Helicase C-terminal" evidence="17">
    <location>
        <begin position="481"/>
        <end position="627"/>
    </location>
</feature>
<evidence type="ECO:0000259" key="17">
    <source>
        <dbReference type="PROSITE" id="PS51194"/>
    </source>
</evidence>
<dbReference type="InterPro" id="IPR011545">
    <property type="entry name" value="DEAD/DEAH_box_helicase_dom"/>
</dbReference>
<dbReference type="NCBIfam" id="NF008163">
    <property type="entry name" value="PRK10917.1-1"/>
    <property type="match status" value="1"/>
</dbReference>
<evidence type="ECO:0000259" key="16">
    <source>
        <dbReference type="PROSITE" id="PS51192"/>
    </source>
</evidence>
<dbReference type="AlphaFoldDB" id="A0A5S9N496"/>
<comment type="similarity">
    <text evidence="1 15">Belongs to the helicase family. RecG subfamily.</text>
</comment>
<accession>A0A5S9N496</accession>
<organism evidence="18 19">
    <name type="scientific">BD1-7 clade bacterium</name>
    <dbReference type="NCBI Taxonomy" id="2029982"/>
    <lineage>
        <taxon>Bacteria</taxon>
        <taxon>Pseudomonadati</taxon>
        <taxon>Pseudomonadota</taxon>
        <taxon>Gammaproteobacteria</taxon>
        <taxon>Cellvibrionales</taxon>
        <taxon>Spongiibacteraceae</taxon>
        <taxon>BD1-7 clade</taxon>
    </lineage>
</organism>
<dbReference type="Gene3D" id="1.10.150.20">
    <property type="entry name" value="5' to 3' exonuclease, C-terminal subdomain"/>
    <property type="match status" value="1"/>
</dbReference>
<evidence type="ECO:0000256" key="12">
    <source>
        <dbReference type="ARBA" id="ARBA00034617"/>
    </source>
</evidence>
<dbReference type="PANTHER" id="PTHR47964:SF1">
    <property type="entry name" value="ATP-DEPENDENT DNA HELICASE HOMOLOG RECG, CHLOROPLASTIC"/>
    <property type="match status" value="1"/>
</dbReference>
<evidence type="ECO:0000256" key="5">
    <source>
        <dbReference type="ARBA" id="ARBA00022801"/>
    </source>
</evidence>
<keyword evidence="4 15" id="KW-0227">DNA damage</keyword>
<dbReference type="FunFam" id="3.40.50.300:FF:000391">
    <property type="entry name" value="ATP-dependent DNA helicase RecG"/>
    <property type="match status" value="1"/>
</dbReference>
<dbReference type="OrthoDB" id="9804325at2"/>
<keyword evidence="3 15" id="KW-0547">Nucleotide-binding</keyword>
<comment type="function">
    <text evidence="15">Plays a critical role in recombination and DNA repair. Helps process Holliday junction intermediates to mature products by catalyzing branch migration. Has replication fork regression activity, unwinds stalled or blocked replication forks to make a HJ that can be resolved. Has a DNA unwinding activity characteristic of a DNA helicase with 3'-5' polarity.</text>
</comment>
<dbReference type="SMART" id="SM00487">
    <property type="entry name" value="DEXDc"/>
    <property type="match status" value="1"/>
</dbReference>
<dbReference type="Pfam" id="PF00270">
    <property type="entry name" value="DEAD"/>
    <property type="match status" value="1"/>
</dbReference>
<dbReference type="EC" id="5.6.2.4" evidence="13 15"/>
<evidence type="ECO:0000256" key="8">
    <source>
        <dbReference type="ARBA" id="ARBA00023125"/>
    </source>
</evidence>
<dbReference type="GO" id="GO:0006310">
    <property type="term" value="P:DNA recombination"/>
    <property type="evidence" value="ECO:0007669"/>
    <property type="project" value="UniProtKB-UniRule"/>
</dbReference>
<sequence length="692" mass="77135">MTVTIYSPVSQLSGVGPKLAEKLAKLGITQIVDMLFHLPLRYEDRTRITPIEQLTPHQYAVIEAEILSSQVLFGARRSLMVTLNDGTSAMRIRLFHFAQQQQKAFRSGQRIRCFGDVRFGSQGLEMVHPEYTINPDPLSPLPDRLTPVYPTTEGVSQNQWRKLMTQALHLLQRDRSDLALFNLPDELQRLNLHLADALLHLHAPAPDADLEALHNGTDPAQQRLAFEELLAHQLSMLKLREKNREHSAPVLRGTNPLAQQLLDQLPFTLTNAQQRSLQQIYQDVEQGKPMLRLVQGDVGSGKTIVAALAACAAIDSGLQVALMAPTEILAEQHYHSFAEWFDDSSVNFDLLMGRHGQKHRTSVGERLRSGELNMLIGTHAVFQQDVEFARLGLVIIDEQHRFGVHQRLALRDKAAASGQVPHQLIMTATPIPRTLAMTAYADLDLSVIDELPPGRKPVNTLVLEQHRRHEVMQRLASACQGGQQAYWVCTLIEESESLNCQAAEKSAEALQQELSDVRVGLVHGRLKANEKASVMASFAAGDIDLLVATTVIEVGVNVPNASIMVIENPERLGLAQLHQLRGRVGRGSHQSHCLLMYQSPLTDTAKKRLQVMRETNDGFKIAETDLKIRGPGEVLGTRQTGALMFRVADMERDRDLLPAVGRYAHALMDTHHGNIDTIVQRWIHQADYFAQG</sequence>
<keyword evidence="6 15" id="KW-0347">Helicase</keyword>
<dbReference type="PROSITE" id="PS51192">
    <property type="entry name" value="HELICASE_ATP_BIND_1"/>
    <property type="match status" value="1"/>
</dbReference>
<evidence type="ECO:0000256" key="10">
    <source>
        <dbReference type="ARBA" id="ARBA00023204"/>
    </source>
</evidence>
<evidence type="ECO:0000256" key="15">
    <source>
        <dbReference type="RuleBase" id="RU363016"/>
    </source>
</evidence>
<dbReference type="InterPro" id="IPR033454">
    <property type="entry name" value="RecG_wedge"/>
</dbReference>
<dbReference type="GO" id="GO:0003677">
    <property type="term" value="F:DNA binding"/>
    <property type="evidence" value="ECO:0007669"/>
    <property type="project" value="UniProtKB-KW"/>
</dbReference>
<dbReference type="Pfam" id="PF19833">
    <property type="entry name" value="RecG_dom3_C"/>
    <property type="match status" value="1"/>
</dbReference>
<dbReference type="InterPro" id="IPR012340">
    <property type="entry name" value="NA-bd_OB-fold"/>
</dbReference>
<evidence type="ECO:0000313" key="18">
    <source>
        <dbReference type="EMBL" id="CAA0082778.1"/>
    </source>
</evidence>
<evidence type="ECO:0000313" key="19">
    <source>
        <dbReference type="Proteomes" id="UP000434580"/>
    </source>
</evidence>
<evidence type="ECO:0000256" key="2">
    <source>
        <dbReference type="ARBA" id="ARBA00017846"/>
    </source>
</evidence>
<keyword evidence="5 15" id="KW-0378">Hydrolase</keyword>
<dbReference type="Pfam" id="PF00271">
    <property type="entry name" value="Helicase_C"/>
    <property type="match status" value="1"/>
</dbReference>
<dbReference type="NCBIfam" id="NF008165">
    <property type="entry name" value="PRK10917.1-3"/>
    <property type="match status" value="1"/>
</dbReference>
<keyword evidence="8" id="KW-0238">DNA-binding</keyword>
<dbReference type="InterPro" id="IPR047112">
    <property type="entry name" value="RecG/Mfd"/>
</dbReference>
<dbReference type="GO" id="GO:0043138">
    <property type="term" value="F:3'-5' DNA helicase activity"/>
    <property type="evidence" value="ECO:0007669"/>
    <property type="project" value="UniProtKB-EC"/>
</dbReference>
<keyword evidence="7 15" id="KW-0067">ATP-binding</keyword>
<dbReference type="NCBIfam" id="NF008166">
    <property type="entry name" value="PRK10917.1-4"/>
    <property type="match status" value="1"/>
</dbReference>
<dbReference type="SUPFAM" id="SSF50249">
    <property type="entry name" value="Nucleic acid-binding proteins"/>
    <property type="match status" value="1"/>
</dbReference>
<dbReference type="InterPro" id="IPR004609">
    <property type="entry name" value="ATP-dep_DNA_helicase_RecG"/>
</dbReference>
<dbReference type="Gene3D" id="2.40.50.140">
    <property type="entry name" value="Nucleic acid-binding proteins"/>
    <property type="match status" value="1"/>
</dbReference>
<keyword evidence="11" id="KW-0413">Isomerase</keyword>
<dbReference type="Gene3D" id="3.40.50.300">
    <property type="entry name" value="P-loop containing nucleotide triphosphate hydrolases"/>
    <property type="match status" value="2"/>
</dbReference>
<dbReference type="PANTHER" id="PTHR47964">
    <property type="entry name" value="ATP-DEPENDENT DNA HELICASE HOMOLOG RECG, CHLOROPLASTIC"/>
    <property type="match status" value="1"/>
</dbReference>
<gene>
    <name evidence="18" type="primary">recG</name>
    <name evidence="18" type="ORF">DPBNPPHM_00502</name>
</gene>
<dbReference type="NCBIfam" id="NF008168">
    <property type="entry name" value="PRK10917.2-2"/>
    <property type="match status" value="1"/>
</dbReference>
<dbReference type="Pfam" id="PF17191">
    <property type="entry name" value="RecG_wedge"/>
    <property type="match status" value="1"/>
</dbReference>
<reference evidence="18 19" key="1">
    <citation type="submission" date="2019-11" db="EMBL/GenBank/DDBJ databases">
        <authorList>
            <person name="Holert J."/>
        </authorList>
    </citation>
    <scope>NUCLEOTIDE SEQUENCE [LARGE SCALE GENOMIC DNA]</scope>
    <source>
        <strain evidence="18">BC5_2</strain>
    </source>
</reference>
<protein>
    <recommendedName>
        <fullName evidence="2 15">ATP-dependent DNA helicase RecG</fullName>
        <ecNumber evidence="13 15">5.6.2.4</ecNumber>
    </recommendedName>
</protein>
<dbReference type="GO" id="GO:0005524">
    <property type="term" value="F:ATP binding"/>
    <property type="evidence" value="ECO:0007669"/>
    <property type="project" value="UniProtKB-KW"/>
</dbReference>
<evidence type="ECO:0000256" key="13">
    <source>
        <dbReference type="ARBA" id="ARBA00034808"/>
    </source>
</evidence>
<dbReference type="Proteomes" id="UP000434580">
    <property type="component" value="Unassembled WGS sequence"/>
</dbReference>
<dbReference type="CDD" id="cd17992">
    <property type="entry name" value="DEXHc_RecG"/>
    <property type="match status" value="1"/>
</dbReference>
<name>A0A5S9N496_9GAMM</name>
<evidence type="ECO:0000256" key="1">
    <source>
        <dbReference type="ARBA" id="ARBA00007504"/>
    </source>
</evidence>
<keyword evidence="10 15" id="KW-0234">DNA repair</keyword>
<dbReference type="InterPro" id="IPR001650">
    <property type="entry name" value="Helicase_C-like"/>
</dbReference>
<evidence type="ECO:0000256" key="3">
    <source>
        <dbReference type="ARBA" id="ARBA00022741"/>
    </source>
</evidence>
<dbReference type="CDD" id="cd04488">
    <property type="entry name" value="RecG_wedge_OBF"/>
    <property type="match status" value="1"/>
</dbReference>
<dbReference type="InterPro" id="IPR014001">
    <property type="entry name" value="Helicase_ATP-bd"/>
</dbReference>
<comment type="catalytic activity">
    <reaction evidence="12 15">
        <text>Couples ATP hydrolysis with the unwinding of duplex DNA by translocating in the 3'-5' direction.</text>
        <dbReference type="EC" id="5.6.2.4"/>
    </reaction>
</comment>
<dbReference type="GO" id="GO:0016787">
    <property type="term" value="F:hydrolase activity"/>
    <property type="evidence" value="ECO:0007669"/>
    <property type="project" value="UniProtKB-KW"/>
</dbReference>
<dbReference type="SUPFAM" id="SSF52540">
    <property type="entry name" value="P-loop containing nucleoside triphosphate hydrolases"/>
    <property type="match status" value="2"/>
</dbReference>
<evidence type="ECO:0000256" key="14">
    <source>
        <dbReference type="ARBA" id="ARBA00048988"/>
    </source>
</evidence>
<dbReference type="EMBL" id="CACSII010000001">
    <property type="protein sequence ID" value="CAA0082778.1"/>
    <property type="molecule type" value="Genomic_DNA"/>
</dbReference>
<dbReference type="NCBIfam" id="TIGR00643">
    <property type="entry name" value="recG"/>
    <property type="match status" value="1"/>
</dbReference>
<dbReference type="PROSITE" id="PS51194">
    <property type="entry name" value="HELICASE_CTER"/>
    <property type="match status" value="1"/>
</dbReference>
<feature type="domain" description="Helicase ATP-binding" evidence="16">
    <location>
        <begin position="283"/>
        <end position="448"/>
    </location>
</feature>
<proteinExistence type="inferred from homology"/>
<evidence type="ECO:0000256" key="11">
    <source>
        <dbReference type="ARBA" id="ARBA00023235"/>
    </source>
</evidence>
<dbReference type="InterPro" id="IPR045562">
    <property type="entry name" value="RecG_dom3_C"/>
</dbReference>
<dbReference type="InterPro" id="IPR027417">
    <property type="entry name" value="P-loop_NTPase"/>
</dbReference>